<name>A0A2G5B3W2_COERN</name>
<evidence type="ECO:0000313" key="2">
    <source>
        <dbReference type="Proteomes" id="UP000242474"/>
    </source>
</evidence>
<proteinExistence type="predicted"/>
<protein>
    <submittedName>
        <fullName evidence="1">Uncharacterized protein</fullName>
    </submittedName>
</protein>
<accession>A0A2G5B3W2</accession>
<dbReference type="AlphaFoldDB" id="A0A2G5B3W2"/>
<organism evidence="1 2">
    <name type="scientific">Coemansia reversa (strain ATCC 12441 / NRRL 1564)</name>
    <dbReference type="NCBI Taxonomy" id="763665"/>
    <lineage>
        <taxon>Eukaryota</taxon>
        <taxon>Fungi</taxon>
        <taxon>Fungi incertae sedis</taxon>
        <taxon>Zoopagomycota</taxon>
        <taxon>Kickxellomycotina</taxon>
        <taxon>Kickxellomycetes</taxon>
        <taxon>Kickxellales</taxon>
        <taxon>Kickxellaceae</taxon>
        <taxon>Coemansia</taxon>
    </lineage>
</organism>
<gene>
    <name evidence="1" type="ORF">COEREDRAFT_89369</name>
</gene>
<sequence>MDSNGVDFSSEKEAVDMPEFAPASEEVKDNLPNFKPPLEMETVDFSGLDGNWYAVKRTIVIILFQYQGGKKVTIDFDKKITDQDDLEMHLECRTSLFGLHLAYIPNSSRSTIEGAAYYEYYAYQPLIKTNRNAVIYPSRYDLNEYVKTYIYKHITKVVDNTYARILNPRINAFNIDGDISYTDSLVYEQLETIVDILTRNLDEMEPTIKDNFLHPYS</sequence>
<dbReference type="Proteomes" id="UP000242474">
    <property type="component" value="Unassembled WGS sequence"/>
</dbReference>
<reference evidence="1 2" key="1">
    <citation type="journal article" date="2015" name="Genome Biol. Evol.">
        <title>Phylogenomic analyses indicate that early fungi evolved digesting cell walls of algal ancestors of land plants.</title>
        <authorList>
            <person name="Chang Y."/>
            <person name="Wang S."/>
            <person name="Sekimoto S."/>
            <person name="Aerts A.L."/>
            <person name="Choi C."/>
            <person name="Clum A."/>
            <person name="LaButti K.M."/>
            <person name="Lindquist E.A."/>
            <person name="Yee Ngan C."/>
            <person name="Ohm R.A."/>
            <person name="Salamov A.A."/>
            <person name="Grigoriev I.V."/>
            <person name="Spatafora J.W."/>
            <person name="Berbee M.L."/>
        </authorList>
    </citation>
    <scope>NUCLEOTIDE SEQUENCE [LARGE SCALE GENOMIC DNA]</scope>
    <source>
        <strain evidence="1 2">NRRL 1564</strain>
    </source>
</reference>
<evidence type="ECO:0000313" key="1">
    <source>
        <dbReference type="EMBL" id="PIA13733.1"/>
    </source>
</evidence>
<dbReference type="EMBL" id="KZ303528">
    <property type="protein sequence ID" value="PIA13733.1"/>
    <property type="molecule type" value="Genomic_DNA"/>
</dbReference>
<keyword evidence="2" id="KW-1185">Reference proteome</keyword>